<reference evidence="2 3" key="1">
    <citation type="submission" date="2016-07" db="EMBL/GenBank/DDBJ databases">
        <title>Genome of Pelobium manganitolerans.</title>
        <authorList>
            <person name="Wu S."/>
            <person name="Wang G."/>
        </authorList>
    </citation>
    <scope>NUCLEOTIDE SEQUENCE [LARGE SCALE GENOMIC DNA]</scope>
    <source>
        <strain evidence="2 3">YS-25</strain>
    </source>
</reference>
<dbReference type="Gene3D" id="3.90.550.10">
    <property type="entry name" value="Spore Coat Polysaccharide Biosynthesis Protein SpsA, Chain A"/>
    <property type="match status" value="1"/>
</dbReference>
<protein>
    <recommendedName>
        <fullName evidence="1">Glycosyltransferase 2-like domain-containing protein</fullName>
    </recommendedName>
</protein>
<comment type="caution">
    <text evidence="2">The sequence shown here is derived from an EMBL/GenBank/DDBJ whole genome shotgun (WGS) entry which is preliminary data.</text>
</comment>
<gene>
    <name evidence="2" type="ORF">BCY91_12230</name>
</gene>
<accession>A0A419S1Q2</accession>
<evidence type="ECO:0000313" key="2">
    <source>
        <dbReference type="EMBL" id="RKD12411.1"/>
    </source>
</evidence>
<dbReference type="InterPro" id="IPR029044">
    <property type="entry name" value="Nucleotide-diphossugar_trans"/>
</dbReference>
<dbReference type="EMBL" id="MBTA01000030">
    <property type="protein sequence ID" value="RKD12411.1"/>
    <property type="molecule type" value="Genomic_DNA"/>
</dbReference>
<keyword evidence="3" id="KW-1185">Reference proteome</keyword>
<dbReference type="OrthoDB" id="786280at2"/>
<dbReference type="InterPro" id="IPR001173">
    <property type="entry name" value="Glyco_trans_2-like"/>
</dbReference>
<sequence length="307" mass="35194">MKLSVVICAYNPKPAIFQQVFDSLKKQTLDKSAWELIIVDNNSNIPIDSWVDLSWHPNAKIVQELTSGLIFSRIKGNETARGKYVVTVDDDTPLQNDYLTGVINFFDQNDTVGIIGGKCKPVYETEIVPEWINLLPSSISGRDFGEEIIVERHDVTTKLDNYPKYSPILMAYRKAVFDDFITQFDSEKNGILGRKGNSLTSGEDNDIILYFYKNGWGTAYCPHLCFSHFIPAYRLTFQYAKKLLFHSNRSWVKVLALHGICPWHKIPRTTIWLRNLKSYIFLKAWVSETNYLKWKGACGTFKGLSEI</sequence>
<proteinExistence type="predicted"/>
<dbReference type="Proteomes" id="UP000283433">
    <property type="component" value="Unassembled WGS sequence"/>
</dbReference>
<dbReference type="CDD" id="cd00761">
    <property type="entry name" value="Glyco_tranf_GTA_type"/>
    <property type="match status" value="1"/>
</dbReference>
<evidence type="ECO:0000259" key="1">
    <source>
        <dbReference type="Pfam" id="PF00535"/>
    </source>
</evidence>
<dbReference type="Pfam" id="PF00535">
    <property type="entry name" value="Glycos_transf_2"/>
    <property type="match status" value="1"/>
</dbReference>
<feature type="domain" description="Glycosyltransferase 2-like" evidence="1">
    <location>
        <begin position="4"/>
        <end position="117"/>
    </location>
</feature>
<dbReference type="GO" id="GO:0016758">
    <property type="term" value="F:hexosyltransferase activity"/>
    <property type="evidence" value="ECO:0007669"/>
    <property type="project" value="UniProtKB-ARBA"/>
</dbReference>
<name>A0A419S1Q2_9SPHI</name>
<dbReference type="AlphaFoldDB" id="A0A419S1Q2"/>
<dbReference type="SUPFAM" id="SSF53448">
    <property type="entry name" value="Nucleotide-diphospho-sugar transferases"/>
    <property type="match status" value="1"/>
</dbReference>
<dbReference type="RefSeq" id="WP_120183233.1">
    <property type="nucleotide sequence ID" value="NZ_MBTA01000030.1"/>
</dbReference>
<evidence type="ECO:0000313" key="3">
    <source>
        <dbReference type="Proteomes" id="UP000283433"/>
    </source>
</evidence>
<organism evidence="2 3">
    <name type="scientific">Pelobium manganitolerans</name>
    <dbReference type="NCBI Taxonomy" id="1842495"/>
    <lineage>
        <taxon>Bacteria</taxon>
        <taxon>Pseudomonadati</taxon>
        <taxon>Bacteroidota</taxon>
        <taxon>Sphingobacteriia</taxon>
        <taxon>Sphingobacteriales</taxon>
        <taxon>Sphingobacteriaceae</taxon>
        <taxon>Pelobium</taxon>
    </lineage>
</organism>
<dbReference type="PANTHER" id="PTHR22916">
    <property type="entry name" value="GLYCOSYLTRANSFERASE"/>
    <property type="match status" value="1"/>
</dbReference>